<sequence>MRKGAGISALSRHSQTASSYSTLSSSITASQLSTLESSLSSFKDHLLVFAREHRQDIRKDPAFRHQFQKMCAAIGVDPLAGGGGPGGGGGGKGKGWWTEVLGLGEWQYELAVQVVDVCVSTKEGNGGMIAMPDLISRVERLRTGGRADTGGAEVTEEDILRSLDLLKPLAAGYTTHSIAGTTFVRSVPKELDTDQSLLLVLASDAGGRLTERGVMQTTGWSNVRARTVLEDCVMREGLGWVDEQGDERCVWVIAAVDFGS</sequence>
<dbReference type="GO" id="GO:0000814">
    <property type="term" value="C:ESCRT II complex"/>
    <property type="evidence" value="ECO:0007669"/>
    <property type="project" value="InterPro"/>
</dbReference>
<organism evidence="2 3">
    <name type="scientific">Dioszegia hungarica</name>
    <dbReference type="NCBI Taxonomy" id="4972"/>
    <lineage>
        <taxon>Eukaryota</taxon>
        <taxon>Fungi</taxon>
        <taxon>Dikarya</taxon>
        <taxon>Basidiomycota</taxon>
        <taxon>Agaricomycotina</taxon>
        <taxon>Tremellomycetes</taxon>
        <taxon>Tremellales</taxon>
        <taxon>Bulleribasidiaceae</taxon>
        <taxon>Dioszegia</taxon>
    </lineage>
</organism>
<gene>
    <name evidence="2" type="ORF">MKK02DRAFT_45414</name>
</gene>
<dbReference type="Gene3D" id="6.10.140.180">
    <property type="match status" value="1"/>
</dbReference>
<proteinExistence type="inferred from homology"/>
<dbReference type="GO" id="GO:0043328">
    <property type="term" value="P:protein transport to vacuole involved in ubiquitin-dependent protein catabolic process via the multivesicular body sorting pathway"/>
    <property type="evidence" value="ECO:0007669"/>
    <property type="project" value="TreeGrafter"/>
</dbReference>
<dbReference type="PANTHER" id="PTHR12806">
    <property type="entry name" value="EAP30 SUBUNIT OF ELL COMPLEX"/>
    <property type="match status" value="1"/>
</dbReference>
<dbReference type="Gene3D" id="1.10.10.10">
    <property type="entry name" value="Winged helix-like DNA-binding domain superfamily/Winged helix DNA-binding domain"/>
    <property type="match status" value="2"/>
</dbReference>
<protein>
    <submittedName>
        <fullName evidence="2">Negative regulation of transcription by glucose-related protein</fullName>
    </submittedName>
</protein>
<dbReference type="EMBL" id="JAKWFO010000005">
    <property type="protein sequence ID" value="KAI9636709.1"/>
    <property type="molecule type" value="Genomic_DNA"/>
</dbReference>
<dbReference type="Pfam" id="PF04157">
    <property type="entry name" value="EAP30"/>
    <property type="match status" value="1"/>
</dbReference>
<keyword evidence="3" id="KW-1185">Reference proteome</keyword>
<dbReference type="InterPro" id="IPR040608">
    <property type="entry name" value="Snf8/Vps36"/>
</dbReference>
<dbReference type="PANTHER" id="PTHR12806:SF0">
    <property type="entry name" value="VACUOLAR-SORTING PROTEIN SNF8"/>
    <property type="match status" value="1"/>
</dbReference>
<dbReference type="RefSeq" id="XP_052946486.1">
    <property type="nucleotide sequence ID" value="XM_053093403.1"/>
</dbReference>
<dbReference type="AlphaFoldDB" id="A0AA38HBV4"/>
<dbReference type="InterPro" id="IPR036390">
    <property type="entry name" value="WH_DNA-bd_sf"/>
</dbReference>
<dbReference type="Proteomes" id="UP001164286">
    <property type="component" value="Unassembled WGS sequence"/>
</dbReference>
<dbReference type="GeneID" id="77732608"/>
<dbReference type="InterPro" id="IPR016689">
    <property type="entry name" value="ESCRT-2_cplx_Snf8"/>
</dbReference>
<dbReference type="SUPFAM" id="SSF46785">
    <property type="entry name" value="Winged helix' DNA-binding domain"/>
    <property type="match status" value="2"/>
</dbReference>
<comment type="caution">
    <text evidence="2">The sequence shown here is derived from an EMBL/GenBank/DDBJ whole genome shotgun (WGS) entry which is preliminary data.</text>
</comment>
<evidence type="ECO:0000313" key="3">
    <source>
        <dbReference type="Proteomes" id="UP001164286"/>
    </source>
</evidence>
<accession>A0AA38HBV4</accession>
<evidence type="ECO:0000313" key="2">
    <source>
        <dbReference type="EMBL" id="KAI9636709.1"/>
    </source>
</evidence>
<comment type="similarity">
    <text evidence="1">Belongs to the SNF8 family.</text>
</comment>
<name>A0AA38HBV4_9TREE</name>
<dbReference type="InterPro" id="IPR036388">
    <property type="entry name" value="WH-like_DNA-bd_sf"/>
</dbReference>
<reference evidence="2" key="1">
    <citation type="journal article" date="2022" name="G3 (Bethesda)">
        <title>High quality genome of the basidiomycete yeast Dioszegia hungarica PDD-24b-2 isolated from cloud water.</title>
        <authorList>
            <person name="Jarrige D."/>
            <person name="Haridas S."/>
            <person name="Bleykasten-Grosshans C."/>
            <person name="Joly M."/>
            <person name="Nadalig T."/>
            <person name="Sancelme M."/>
            <person name="Vuilleumier S."/>
            <person name="Grigoriev I.V."/>
            <person name="Amato P."/>
            <person name="Bringel F."/>
        </authorList>
    </citation>
    <scope>NUCLEOTIDE SEQUENCE</scope>
    <source>
        <strain evidence="2">PDD-24b-2</strain>
    </source>
</reference>
<evidence type="ECO:0000256" key="1">
    <source>
        <dbReference type="ARBA" id="ARBA00009834"/>
    </source>
</evidence>